<gene>
    <name evidence="2" type="ORF">AUR64_13225</name>
</gene>
<dbReference type="RefSeq" id="WP_058581935.1">
    <property type="nucleotide sequence ID" value="NZ_LOPU01000029.1"/>
</dbReference>
<dbReference type="Proteomes" id="UP000054387">
    <property type="component" value="Unassembled WGS sequence"/>
</dbReference>
<proteinExistence type="predicted"/>
<name>A0A0W1R670_9EURY</name>
<feature type="region of interest" description="Disordered" evidence="1">
    <location>
        <begin position="325"/>
        <end position="366"/>
    </location>
</feature>
<dbReference type="OrthoDB" id="85977at2157"/>
<dbReference type="InterPro" id="IPR047792">
    <property type="entry name" value="Hvo_1808-like"/>
</dbReference>
<dbReference type="STRING" id="1514971.AUR64_13225"/>
<comment type="caution">
    <text evidence="2">The sequence shown here is derived from an EMBL/GenBank/DDBJ whole genome shotgun (WGS) entry which is preliminary data.</text>
</comment>
<keyword evidence="3" id="KW-1185">Reference proteome</keyword>
<evidence type="ECO:0000256" key="1">
    <source>
        <dbReference type="SAM" id="MobiDB-lite"/>
    </source>
</evidence>
<reference evidence="2 3" key="1">
    <citation type="submission" date="2015-12" db="EMBL/GenBank/DDBJ databases">
        <title>Haloprofundus marisrubri gen. nov., sp. nov., an extremely halophilic archaeon isolated from the Discovery deep brine-seawater interface in the Red Sea.</title>
        <authorList>
            <person name="Zhang G."/>
            <person name="Stingl U."/>
            <person name="Rashid M."/>
        </authorList>
    </citation>
    <scope>NUCLEOTIDE SEQUENCE [LARGE SCALE GENOMIC DNA]</scope>
    <source>
        <strain evidence="2 3">SB9</strain>
    </source>
</reference>
<evidence type="ECO:0000313" key="2">
    <source>
        <dbReference type="EMBL" id="KTG08783.1"/>
    </source>
</evidence>
<evidence type="ECO:0000313" key="3">
    <source>
        <dbReference type="Proteomes" id="UP000054387"/>
    </source>
</evidence>
<feature type="compositionally biased region" description="Polar residues" evidence="1">
    <location>
        <begin position="349"/>
        <end position="358"/>
    </location>
</feature>
<dbReference type="EMBL" id="LOPU01000029">
    <property type="protein sequence ID" value="KTG08783.1"/>
    <property type="molecule type" value="Genomic_DNA"/>
</dbReference>
<organism evidence="2 3">
    <name type="scientific">Haloprofundus marisrubri</name>
    <dbReference type="NCBI Taxonomy" id="1514971"/>
    <lineage>
        <taxon>Archaea</taxon>
        <taxon>Methanobacteriati</taxon>
        <taxon>Methanobacteriota</taxon>
        <taxon>Stenosarchaea group</taxon>
        <taxon>Halobacteria</taxon>
        <taxon>Halobacteriales</taxon>
        <taxon>Haloferacaceae</taxon>
        <taxon>Haloprofundus</taxon>
    </lineage>
</organism>
<sequence length="521" mass="57050">MRRTLAVAVAALMVLSGCAGFVGSDTPAPDSTAAGTDAADDVSSPTDTTDGTDSTGDSTDDAPPAGDAPASDAMAQSPPDPDTDRLGWEGGYWYNETLTVDQSDGLNESELDAVVNRSMARVEHVRQLEFEGSVPVEVISRAEFRNQSTGSSANYPPQRRAFDNAKFEALFMINESTDSIAVQNTNTGASVGGYYSPADRQIVVVSENTTSPKLNEVTLAQELFHALQDQQFDLTRYNQSTREKHNAVDGIVEGDGNYVDWLYEQRCNAEWNCLEDSARSGGGGGLANYGPYLIQYQPYSDGPAFVRQLRERGGWEAVNAAYENPPASTEQTIHPNRYPNDTPVEPTVTDRTSGTWQQLEPEGRPNYGELGEAGVNAMLVYPLYETQGQTQIIPARQWYNLNESGEIEQFDPFNYDHPYTDGFRGDRFVAYQNDAGETGYVWKLVWDNSSEANQFLNGYERVLQFRSAEEVQGASGPGTVYRIAEGDNGFADSFRVVQNGDTVYIVNAPTVEQLSEVRSTA</sequence>
<dbReference type="NCBIfam" id="NF038145">
    <property type="entry name" value="Hvo_1808_fam"/>
    <property type="match status" value="1"/>
</dbReference>
<feature type="region of interest" description="Disordered" evidence="1">
    <location>
        <begin position="29"/>
        <end position="89"/>
    </location>
</feature>
<accession>A0A0W1R670</accession>
<dbReference type="AlphaFoldDB" id="A0A0W1R670"/>
<dbReference type="PROSITE" id="PS51257">
    <property type="entry name" value="PROKAR_LIPOPROTEIN"/>
    <property type="match status" value="1"/>
</dbReference>
<evidence type="ECO:0008006" key="4">
    <source>
        <dbReference type="Google" id="ProtNLM"/>
    </source>
</evidence>
<protein>
    <recommendedName>
        <fullName evidence="4">Lipoprotein</fullName>
    </recommendedName>
</protein>
<feature type="compositionally biased region" description="Low complexity" evidence="1">
    <location>
        <begin position="29"/>
        <end position="73"/>
    </location>
</feature>